<dbReference type="EMBL" id="JANBQB010000250">
    <property type="protein sequence ID" value="KAJ1978896.1"/>
    <property type="molecule type" value="Genomic_DNA"/>
</dbReference>
<keyword evidence="12" id="KW-1185">Reference proteome</keyword>
<comment type="cofactor">
    <cofactor evidence="1 8">
        <name>Mg(2+)</name>
        <dbReference type="ChEBI" id="CHEBI:18420"/>
    </cofactor>
</comment>
<dbReference type="InterPro" id="IPR033469">
    <property type="entry name" value="CYTH-like_dom_sf"/>
</dbReference>
<keyword evidence="6 8" id="KW-0539">Nucleus</keyword>
<evidence type="ECO:0000259" key="10">
    <source>
        <dbReference type="Pfam" id="PF02940"/>
    </source>
</evidence>
<keyword evidence="8" id="KW-0506">mRNA capping</keyword>
<dbReference type="PANTHER" id="PTHR28118">
    <property type="entry name" value="POLYNUCLEOTIDE 5'-TRIPHOSPHATASE-RELATED"/>
    <property type="match status" value="1"/>
</dbReference>
<dbReference type="GO" id="GO:0004651">
    <property type="term" value="F:polynucleotide 5'-phosphatase activity"/>
    <property type="evidence" value="ECO:0007669"/>
    <property type="project" value="UniProtKB-UniRule"/>
</dbReference>
<dbReference type="Pfam" id="PF02940">
    <property type="entry name" value="mRNA_triPase"/>
    <property type="match status" value="1"/>
</dbReference>
<dbReference type="PANTHER" id="PTHR28118:SF1">
    <property type="entry name" value="POLYNUCLEOTIDE 5'-TRIPHOSPHATASE CTL1-RELATED"/>
    <property type="match status" value="1"/>
</dbReference>
<dbReference type="SUPFAM" id="SSF55154">
    <property type="entry name" value="CYTH-like phosphatases"/>
    <property type="match status" value="1"/>
</dbReference>
<evidence type="ECO:0000256" key="3">
    <source>
        <dbReference type="ARBA" id="ARBA00006345"/>
    </source>
</evidence>
<comment type="similarity">
    <text evidence="3 8">Belongs to the fungal TPase family.</text>
</comment>
<evidence type="ECO:0000256" key="4">
    <source>
        <dbReference type="ARBA" id="ARBA00022664"/>
    </source>
</evidence>
<feature type="region of interest" description="Disordered" evidence="9">
    <location>
        <begin position="244"/>
        <end position="265"/>
    </location>
</feature>
<dbReference type="InterPro" id="IPR040343">
    <property type="entry name" value="Cet1/Ctl1"/>
</dbReference>
<comment type="subcellular location">
    <subcellularLocation>
        <location evidence="2 8">Nucleus</location>
    </subcellularLocation>
</comment>
<dbReference type="CDD" id="cd07470">
    <property type="entry name" value="CYTH-like_mRNA_RTPase"/>
    <property type="match status" value="1"/>
</dbReference>
<dbReference type="AlphaFoldDB" id="A0A9W8EDI4"/>
<comment type="caution">
    <text evidence="11">The sequence shown here is derived from an EMBL/GenBank/DDBJ whole genome shotgun (WGS) entry which is preliminary data.</text>
</comment>
<dbReference type="Gene3D" id="3.20.100.10">
    <property type="entry name" value="mRNA triphosphatase Cet1-like"/>
    <property type="match status" value="1"/>
</dbReference>
<dbReference type="GO" id="GO:0006370">
    <property type="term" value="P:7-methylguanosine mRNA capping"/>
    <property type="evidence" value="ECO:0007669"/>
    <property type="project" value="UniProtKB-UniRule"/>
</dbReference>
<evidence type="ECO:0000256" key="8">
    <source>
        <dbReference type="RuleBase" id="RU367053"/>
    </source>
</evidence>
<evidence type="ECO:0000256" key="5">
    <source>
        <dbReference type="ARBA" id="ARBA00022801"/>
    </source>
</evidence>
<sequence>MADDRQPNGSSSLTPSAPSVPRPLQLDMTVLGTRVHPDMTRVVGNFLARFIDRPNIEIEAKLGFVLAKSDGRRANLPVLSACVLFNNDQAHTPIAGGNWYRFESNMEQRQYQFYNDYFNQRVHDTHQSGYRDTPVNYVHTKEIDRFYPGESGPDGKPGGKIRVTYDRKTDKVVNNGIVQKVRLANLDIFSPQTPFDFRISVSTETPVAHPTTQCFLERNKDRLSYAYGLWNFDLTYVKTSPVHQDTNDKRFRPYPTSRGNDRASTSFEVEVELRDPKRLVYEHSRLRRGDTRHQYHDIVQSLLDNVQGLAAKYRS</sequence>
<evidence type="ECO:0000313" key="11">
    <source>
        <dbReference type="EMBL" id="KAJ1978896.1"/>
    </source>
</evidence>
<feature type="compositionally biased region" description="Polar residues" evidence="9">
    <location>
        <begin position="7"/>
        <end position="17"/>
    </location>
</feature>
<evidence type="ECO:0000313" key="12">
    <source>
        <dbReference type="Proteomes" id="UP001151582"/>
    </source>
</evidence>
<comment type="function">
    <text evidence="8">First step of mRNA capping. Converts the 5'-triphosphate end of a nascent mRNA chain into a diphosphate end.</text>
</comment>
<dbReference type="Proteomes" id="UP001151582">
    <property type="component" value="Unassembled WGS sequence"/>
</dbReference>
<gene>
    <name evidence="11" type="primary">CET1</name>
    <name evidence="11" type="ORF">H4R34_003041</name>
</gene>
<evidence type="ECO:0000256" key="6">
    <source>
        <dbReference type="ARBA" id="ARBA00023242"/>
    </source>
</evidence>
<proteinExistence type="inferred from homology"/>
<dbReference type="InterPro" id="IPR004206">
    <property type="entry name" value="mRNA_triPase_Cet1"/>
</dbReference>
<feature type="domain" description="mRNA triphosphatase Cet1-like" evidence="10">
    <location>
        <begin position="37"/>
        <end position="272"/>
    </location>
</feature>
<reference evidence="11" key="1">
    <citation type="submission" date="2022-07" db="EMBL/GenBank/DDBJ databases">
        <title>Phylogenomic reconstructions and comparative analyses of Kickxellomycotina fungi.</title>
        <authorList>
            <person name="Reynolds N.K."/>
            <person name="Stajich J.E."/>
            <person name="Barry K."/>
            <person name="Grigoriev I.V."/>
            <person name="Crous P."/>
            <person name="Smith M.E."/>
        </authorList>
    </citation>
    <scope>NUCLEOTIDE SEQUENCE</scope>
    <source>
        <strain evidence="11">RSA 567</strain>
    </source>
</reference>
<protein>
    <recommendedName>
        <fullName evidence="8">mRNA-capping enzyme subunit beta</fullName>
        <ecNumber evidence="8">3.6.1.74</ecNumber>
    </recommendedName>
    <alternativeName>
        <fullName evidence="8">mRNA 5'-phosphatase</fullName>
    </alternativeName>
    <alternativeName>
        <fullName evidence="8">mRNA 5'-triphosphate monophosphatase</fullName>
    </alternativeName>
</protein>
<organism evidence="11 12">
    <name type="scientific">Dimargaris verticillata</name>
    <dbReference type="NCBI Taxonomy" id="2761393"/>
    <lineage>
        <taxon>Eukaryota</taxon>
        <taxon>Fungi</taxon>
        <taxon>Fungi incertae sedis</taxon>
        <taxon>Zoopagomycota</taxon>
        <taxon>Kickxellomycotina</taxon>
        <taxon>Dimargaritomycetes</taxon>
        <taxon>Dimargaritales</taxon>
        <taxon>Dimargaritaceae</taxon>
        <taxon>Dimargaris</taxon>
    </lineage>
</organism>
<evidence type="ECO:0000256" key="7">
    <source>
        <dbReference type="ARBA" id="ARBA00047740"/>
    </source>
</evidence>
<dbReference type="OrthoDB" id="272147at2759"/>
<keyword evidence="4 8" id="KW-0507">mRNA processing</keyword>
<dbReference type="GO" id="GO:0140818">
    <property type="term" value="F:mRNA 5'-triphosphate monophosphatase activity"/>
    <property type="evidence" value="ECO:0007669"/>
    <property type="project" value="UniProtKB-EC"/>
</dbReference>
<evidence type="ECO:0000256" key="9">
    <source>
        <dbReference type="SAM" id="MobiDB-lite"/>
    </source>
</evidence>
<dbReference type="GO" id="GO:0031533">
    <property type="term" value="C:mRNA capping enzyme complex"/>
    <property type="evidence" value="ECO:0007669"/>
    <property type="project" value="UniProtKB-UniRule"/>
</dbReference>
<dbReference type="EC" id="3.6.1.74" evidence="8"/>
<evidence type="ECO:0000256" key="2">
    <source>
        <dbReference type="ARBA" id="ARBA00004123"/>
    </source>
</evidence>
<keyword evidence="5 8" id="KW-0378">Hydrolase</keyword>
<feature type="region of interest" description="Disordered" evidence="9">
    <location>
        <begin position="1"/>
        <end position="23"/>
    </location>
</feature>
<name>A0A9W8EDI4_9FUNG</name>
<accession>A0A9W8EDI4</accession>
<evidence type="ECO:0000256" key="1">
    <source>
        <dbReference type="ARBA" id="ARBA00001946"/>
    </source>
</evidence>
<comment type="catalytic activity">
    <reaction evidence="7">
        <text>a 5'-end triphospho-ribonucleoside in mRNA + H2O = a 5'-end diphospho-ribonucleoside in mRNA + phosphate + H(+)</text>
        <dbReference type="Rhea" id="RHEA:67004"/>
        <dbReference type="Rhea" id="RHEA-COMP:17164"/>
        <dbReference type="Rhea" id="RHEA-COMP:17165"/>
        <dbReference type="ChEBI" id="CHEBI:15377"/>
        <dbReference type="ChEBI" id="CHEBI:15378"/>
        <dbReference type="ChEBI" id="CHEBI:43474"/>
        <dbReference type="ChEBI" id="CHEBI:167616"/>
        <dbReference type="ChEBI" id="CHEBI:167618"/>
        <dbReference type="EC" id="3.6.1.74"/>
    </reaction>
    <physiologicalReaction direction="left-to-right" evidence="7">
        <dbReference type="Rhea" id="RHEA:67005"/>
    </physiologicalReaction>
</comment>
<comment type="subunit">
    <text evidence="8">Heterodimer. The mRNA-capping enzyme is composed of two separate chains alpha and beta, respectively a mRNA guanylyltransferase and an mRNA 5'-triphosphate monophosphatase.</text>
</comment>
<dbReference type="InterPro" id="IPR037009">
    <property type="entry name" value="mRNA_triPase_Cet1_sf"/>
</dbReference>